<protein>
    <submittedName>
        <fullName evidence="2">Uncharacterized protein</fullName>
    </submittedName>
</protein>
<proteinExistence type="predicted"/>
<dbReference type="Proteomes" id="UP001184861">
    <property type="component" value="Unassembled WGS sequence"/>
</dbReference>
<evidence type="ECO:0000313" key="2">
    <source>
        <dbReference type="EMBL" id="MDR6527976.1"/>
    </source>
</evidence>
<accession>A0AAE3YD41</accession>
<name>A0AAE3YD41_9FLAO</name>
<dbReference type="RefSeq" id="WP_309947302.1">
    <property type="nucleotide sequence ID" value="NZ_JAVDQY010000004.1"/>
</dbReference>
<evidence type="ECO:0000256" key="1">
    <source>
        <dbReference type="SAM" id="Phobius"/>
    </source>
</evidence>
<comment type="caution">
    <text evidence="2">The sequence shown here is derived from an EMBL/GenBank/DDBJ whole genome shotgun (WGS) entry which is preliminary data.</text>
</comment>
<reference evidence="2" key="1">
    <citation type="submission" date="2023-07" db="EMBL/GenBank/DDBJ databases">
        <title>Sorghum-associated microbial communities from plants grown in Nebraska, USA.</title>
        <authorList>
            <person name="Schachtman D."/>
        </authorList>
    </citation>
    <scope>NUCLEOTIDE SEQUENCE</scope>
    <source>
        <strain evidence="2">DS2360</strain>
    </source>
</reference>
<dbReference type="AlphaFoldDB" id="A0AAE3YD41"/>
<feature type="transmembrane region" description="Helical" evidence="1">
    <location>
        <begin position="46"/>
        <end position="66"/>
    </location>
</feature>
<feature type="transmembrane region" description="Helical" evidence="1">
    <location>
        <begin position="7"/>
        <end position="26"/>
    </location>
</feature>
<keyword evidence="1" id="KW-1133">Transmembrane helix</keyword>
<feature type="transmembrane region" description="Helical" evidence="1">
    <location>
        <begin position="78"/>
        <end position="99"/>
    </location>
</feature>
<keyword evidence="1" id="KW-0472">Membrane</keyword>
<evidence type="ECO:0000313" key="3">
    <source>
        <dbReference type="Proteomes" id="UP001184861"/>
    </source>
</evidence>
<organism evidence="2 3">
    <name type="scientific">Chryseobacterium rhizosphaerae</name>
    <dbReference type="NCBI Taxonomy" id="395937"/>
    <lineage>
        <taxon>Bacteria</taxon>
        <taxon>Pseudomonadati</taxon>
        <taxon>Bacteroidota</taxon>
        <taxon>Flavobacteriia</taxon>
        <taxon>Flavobacteriales</taxon>
        <taxon>Weeksellaceae</taxon>
        <taxon>Chryseobacterium group</taxon>
        <taxon>Chryseobacterium</taxon>
    </lineage>
</organism>
<dbReference type="EMBL" id="JAVDQY010000004">
    <property type="protein sequence ID" value="MDR6527976.1"/>
    <property type="molecule type" value="Genomic_DNA"/>
</dbReference>
<sequence length="208" mass="24126">MNRKFILINIILILLIIAVYIFEYYIENYPMMFNLINSIKECGIEYLAVILSFTALVSYLISSLNIKGLSFKTKFLRILPMVNFPVLAFFAYLSINGWAEKQRKVSAIENRYSQQAAEDIKNDLVTIQFGGGFPLLLHDRATLNKIDGIRKRYGVRYINTGCVIDGFETTGQEKYSEIVYPHLNRRNGKGWEDRMQKEIDHIEKNSHP</sequence>
<gene>
    <name evidence="2" type="ORF">J2787_003395</name>
</gene>
<keyword evidence="1" id="KW-0812">Transmembrane</keyword>